<protein>
    <submittedName>
        <fullName evidence="2">ROK family protein</fullName>
    </submittedName>
</protein>
<dbReference type="RefSeq" id="WP_119600092.1">
    <property type="nucleotide sequence ID" value="NZ_QXQA01000007.1"/>
</dbReference>
<organism evidence="2 3">
    <name type="scientific">Paenibacillus nanensis</name>
    <dbReference type="NCBI Taxonomy" id="393251"/>
    <lineage>
        <taxon>Bacteria</taxon>
        <taxon>Bacillati</taxon>
        <taxon>Bacillota</taxon>
        <taxon>Bacilli</taxon>
        <taxon>Bacillales</taxon>
        <taxon>Paenibacillaceae</taxon>
        <taxon>Paenibacillus</taxon>
    </lineage>
</organism>
<comment type="caution">
    <text evidence="2">The sequence shown here is derived from an EMBL/GenBank/DDBJ whole genome shotgun (WGS) entry which is preliminary data.</text>
</comment>
<dbReference type="InterPro" id="IPR049874">
    <property type="entry name" value="ROK_cs"/>
</dbReference>
<sequence length="299" mass="31968">MPGKQWISVDVGGTEIKYAVFAENGNIVCHDKRKTPSGAANIRIPEAVVTIVQEMTDRYGLMQGVGISTAGVVDTRSGEIIFAGGTIPEYKGTNLKRAVEERFGLVTKVANDVNAAAVGEWWRGAAEGVDDFFCMTLGTGIGGALFCGGRLVAGAHFRAGEIGHSLYDKNSGTTYEQRASMSALLKQAANKLPDFDGSGFTLFEEARAGNKPYLAVIDRWTEEIARGIADIIVMADPALIVIGGGVSEQGDYLLNKLKLQVSGFLPPGFSQSELAVAKLGNKAALYGAIYPYFKEEMER</sequence>
<gene>
    <name evidence="2" type="ORF">D3P08_12845</name>
</gene>
<name>A0A3A1UVZ5_9BACL</name>
<evidence type="ECO:0000313" key="2">
    <source>
        <dbReference type="EMBL" id="RIX52365.1"/>
    </source>
</evidence>
<evidence type="ECO:0000313" key="3">
    <source>
        <dbReference type="Proteomes" id="UP000266482"/>
    </source>
</evidence>
<dbReference type="AlphaFoldDB" id="A0A3A1UVZ5"/>
<dbReference type="PANTHER" id="PTHR18964">
    <property type="entry name" value="ROK (REPRESSOR, ORF, KINASE) FAMILY"/>
    <property type="match status" value="1"/>
</dbReference>
<dbReference type="OrthoDB" id="9795247at2"/>
<evidence type="ECO:0000256" key="1">
    <source>
        <dbReference type="ARBA" id="ARBA00006479"/>
    </source>
</evidence>
<dbReference type="EMBL" id="QXQA01000007">
    <property type="protein sequence ID" value="RIX52365.1"/>
    <property type="molecule type" value="Genomic_DNA"/>
</dbReference>
<dbReference type="InterPro" id="IPR043129">
    <property type="entry name" value="ATPase_NBD"/>
</dbReference>
<dbReference type="Pfam" id="PF00480">
    <property type="entry name" value="ROK"/>
    <property type="match status" value="1"/>
</dbReference>
<dbReference type="Proteomes" id="UP000266482">
    <property type="component" value="Unassembled WGS sequence"/>
</dbReference>
<keyword evidence="3" id="KW-1185">Reference proteome</keyword>
<proteinExistence type="inferred from homology"/>
<dbReference type="SUPFAM" id="SSF53067">
    <property type="entry name" value="Actin-like ATPase domain"/>
    <property type="match status" value="1"/>
</dbReference>
<dbReference type="Gene3D" id="3.30.420.40">
    <property type="match status" value="2"/>
</dbReference>
<dbReference type="PANTHER" id="PTHR18964:SF165">
    <property type="entry name" value="BETA-GLUCOSIDE KINASE"/>
    <property type="match status" value="1"/>
</dbReference>
<accession>A0A3A1UVZ5</accession>
<dbReference type="CDD" id="cd24068">
    <property type="entry name" value="ASKHA_NBD_ROK_FnNanK-like"/>
    <property type="match status" value="1"/>
</dbReference>
<dbReference type="InterPro" id="IPR000600">
    <property type="entry name" value="ROK"/>
</dbReference>
<dbReference type="PROSITE" id="PS01125">
    <property type="entry name" value="ROK"/>
    <property type="match status" value="1"/>
</dbReference>
<reference evidence="2 3" key="1">
    <citation type="submission" date="2018-09" db="EMBL/GenBank/DDBJ databases">
        <title>Paenibacillus aracenensis nov. sp. isolated from a cave in southern Spain.</title>
        <authorList>
            <person name="Jurado V."/>
            <person name="Gutierrez-Patricio S."/>
            <person name="Gonzalez-Pimentel J.L."/>
            <person name="Miller A.Z."/>
            <person name="Laiz L."/>
            <person name="Saiz-Jimenez C."/>
        </authorList>
    </citation>
    <scope>NUCLEOTIDE SEQUENCE [LARGE SCALE GENOMIC DNA]</scope>
    <source>
        <strain evidence="2 3">DSM 22867</strain>
    </source>
</reference>
<comment type="similarity">
    <text evidence="1">Belongs to the ROK (NagC/XylR) family.</text>
</comment>